<keyword evidence="2" id="KW-1185">Reference proteome</keyword>
<dbReference type="EMBL" id="PDJI01000004">
    <property type="protein sequence ID" value="PFG38198.1"/>
    <property type="molecule type" value="Genomic_DNA"/>
</dbReference>
<accession>A0A2A9EH22</accession>
<proteinExistence type="predicted"/>
<evidence type="ECO:0000313" key="1">
    <source>
        <dbReference type="EMBL" id="PFG38198.1"/>
    </source>
</evidence>
<reference evidence="1 2" key="1">
    <citation type="submission" date="2017-10" db="EMBL/GenBank/DDBJ databases">
        <title>Sequencing the genomes of 1000 actinobacteria strains.</title>
        <authorList>
            <person name="Klenk H.-P."/>
        </authorList>
    </citation>
    <scope>NUCLEOTIDE SEQUENCE [LARGE SCALE GENOMIC DNA]</scope>
    <source>
        <strain evidence="1 2">DSM 21838</strain>
    </source>
</reference>
<dbReference type="RefSeq" id="WP_098482516.1">
    <property type="nucleotide sequence ID" value="NZ_PDJI01000004.1"/>
</dbReference>
<protein>
    <submittedName>
        <fullName evidence="1">Uncharacterized protein</fullName>
    </submittedName>
</protein>
<organism evidence="1 2">
    <name type="scientific">Georgenia soli</name>
    <dbReference type="NCBI Taxonomy" id="638953"/>
    <lineage>
        <taxon>Bacteria</taxon>
        <taxon>Bacillati</taxon>
        <taxon>Actinomycetota</taxon>
        <taxon>Actinomycetes</taxon>
        <taxon>Micrococcales</taxon>
        <taxon>Bogoriellaceae</taxon>
        <taxon>Georgenia</taxon>
    </lineage>
</organism>
<dbReference type="Proteomes" id="UP000222106">
    <property type="component" value="Unassembled WGS sequence"/>
</dbReference>
<name>A0A2A9EH22_9MICO</name>
<sequence length="264" mass="30445">MTWWPWARTEKERAHDELFARVTLLVQRDHKRQLPAERAERAARPTRTWGGSYDPYPYVMRSLREFAPLTLRMLEQAAPRLSEPAGPGIYRFLRVQLRRRVWAREMATPEANVLDGLVLHELAPELVNNWRVRRRLRRALELDESGSLYEGALEPYGRAPLTTVLSTAVALDEVLRLRAMRDMPDGFGYSNMDAWGDLMDGVVPMTPGLVKVIHEVQPSPEELVAMSRNGRLAELGLHPADLDDRLDRLHQRLLSELRQRFPEA</sequence>
<evidence type="ECO:0000313" key="2">
    <source>
        <dbReference type="Proteomes" id="UP000222106"/>
    </source>
</evidence>
<dbReference type="AlphaFoldDB" id="A0A2A9EH22"/>
<comment type="caution">
    <text evidence="1">The sequence shown here is derived from an EMBL/GenBank/DDBJ whole genome shotgun (WGS) entry which is preliminary data.</text>
</comment>
<gene>
    <name evidence="1" type="ORF">ATJ97_0670</name>
</gene>